<evidence type="ECO:0000313" key="2">
    <source>
        <dbReference type="EMBL" id="MBB4144896.1"/>
    </source>
</evidence>
<evidence type="ECO:0000259" key="1">
    <source>
        <dbReference type="PROSITE" id="PS51704"/>
    </source>
</evidence>
<dbReference type="SUPFAM" id="SSF51695">
    <property type="entry name" value="PLC-like phosphodiesterases"/>
    <property type="match status" value="1"/>
</dbReference>
<comment type="caution">
    <text evidence="2">The sequence shown here is derived from an EMBL/GenBank/DDBJ whole genome shotgun (WGS) entry which is preliminary data.</text>
</comment>
<proteinExistence type="predicted"/>
<dbReference type="RefSeq" id="WP_343226443.1">
    <property type="nucleotide sequence ID" value="NZ_JACIEC010000005.1"/>
</dbReference>
<protein>
    <submittedName>
        <fullName evidence="2">Glycerophosphoryl diester phosphodiesterase</fullName>
        <ecNumber evidence="2">3.1.4.46</ecNumber>
    </submittedName>
</protein>
<keyword evidence="2" id="KW-0378">Hydrolase</keyword>
<dbReference type="GO" id="GO:0008889">
    <property type="term" value="F:glycerophosphodiester phosphodiesterase activity"/>
    <property type="evidence" value="ECO:0007669"/>
    <property type="project" value="UniProtKB-EC"/>
</dbReference>
<dbReference type="EMBL" id="JACIEC010000005">
    <property type="protein sequence ID" value="MBB4144896.1"/>
    <property type="molecule type" value="Genomic_DNA"/>
</dbReference>
<dbReference type="PANTHER" id="PTHR46211">
    <property type="entry name" value="GLYCEROPHOSPHORYL DIESTER PHOSPHODIESTERASE"/>
    <property type="match status" value="1"/>
</dbReference>
<dbReference type="PANTHER" id="PTHR46211:SF1">
    <property type="entry name" value="GLYCEROPHOSPHODIESTER PHOSPHODIESTERASE, CYTOPLASMIC"/>
    <property type="match status" value="1"/>
</dbReference>
<sequence length="260" mass="28372">MYLTDPRPDATIARRDVAVPDALIAHRGAPLLAPENTIPAIRAAAAKGARWVEIDVKLTRDMQPVIIHDDRVDRTTNGTGFVGNMTLEEIRALDAGAYFAPEFAGTKVPTLEELVETVLDLGINLQLELKPTPGDDIETAEVALALMKDLWPANHEGLFLASFSIRSIHAAARLMPNVPRAYAVVIPPKKPKALLEETQCQILHLQRDFLPEDSLKILADSGIEFAVATINEPDVAQHFFDCGAQTILSDIPDLFAQKSA</sequence>
<dbReference type="Pfam" id="PF03009">
    <property type="entry name" value="GDPD"/>
    <property type="match status" value="1"/>
</dbReference>
<keyword evidence="3" id="KW-1185">Reference proteome</keyword>
<name>A0A7W6LKS8_9HYPH</name>
<reference evidence="2 3" key="1">
    <citation type="submission" date="2020-08" db="EMBL/GenBank/DDBJ databases">
        <title>Genomic Encyclopedia of Type Strains, Phase IV (KMG-IV): sequencing the most valuable type-strain genomes for metagenomic binning, comparative biology and taxonomic classification.</title>
        <authorList>
            <person name="Goeker M."/>
        </authorList>
    </citation>
    <scope>NUCLEOTIDE SEQUENCE [LARGE SCALE GENOMIC DNA]</scope>
    <source>
        <strain evidence="2 3">DSM 29514</strain>
    </source>
</reference>
<gene>
    <name evidence="2" type="ORF">GGQ72_003458</name>
</gene>
<dbReference type="InterPro" id="IPR030395">
    <property type="entry name" value="GP_PDE_dom"/>
</dbReference>
<accession>A0A7W6LKS8</accession>
<dbReference type="InterPro" id="IPR017946">
    <property type="entry name" value="PLC-like_Pdiesterase_TIM-brl"/>
</dbReference>
<dbReference type="AlphaFoldDB" id="A0A7W6LKS8"/>
<feature type="domain" description="GP-PDE" evidence="1">
    <location>
        <begin position="21"/>
        <end position="259"/>
    </location>
</feature>
<evidence type="ECO:0000313" key="3">
    <source>
        <dbReference type="Proteomes" id="UP000519897"/>
    </source>
</evidence>
<organism evidence="2 3">
    <name type="scientific">Rhizobium rhizoryzae</name>
    <dbReference type="NCBI Taxonomy" id="451876"/>
    <lineage>
        <taxon>Bacteria</taxon>
        <taxon>Pseudomonadati</taxon>
        <taxon>Pseudomonadota</taxon>
        <taxon>Alphaproteobacteria</taxon>
        <taxon>Hyphomicrobiales</taxon>
        <taxon>Rhizobiaceae</taxon>
        <taxon>Rhizobium/Agrobacterium group</taxon>
        <taxon>Rhizobium</taxon>
    </lineage>
</organism>
<dbReference type="PROSITE" id="PS51704">
    <property type="entry name" value="GP_PDE"/>
    <property type="match status" value="1"/>
</dbReference>
<dbReference type="Proteomes" id="UP000519897">
    <property type="component" value="Unassembled WGS sequence"/>
</dbReference>
<dbReference type="Gene3D" id="3.20.20.190">
    <property type="entry name" value="Phosphatidylinositol (PI) phosphodiesterase"/>
    <property type="match status" value="1"/>
</dbReference>
<dbReference type="GO" id="GO:0006629">
    <property type="term" value="P:lipid metabolic process"/>
    <property type="evidence" value="ECO:0007669"/>
    <property type="project" value="InterPro"/>
</dbReference>
<dbReference type="PROSITE" id="PS50007">
    <property type="entry name" value="PIPLC_X_DOMAIN"/>
    <property type="match status" value="1"/>
</dbReference>
<dbReference type="EC" id="3.1.4.46" evidence="2"/>